<proteinExistence type="predicted"/>
<accession>A0A1H8IQG8</accession>
<feature type="compositionally biased region" description="Low complexity" evidence="1">
    <location>
        <begin position="149"/>
        <end position="176"/>
    </location>
</feature>
<feature type="compositionally biased region" description="Basic and acidic residues" evidence="1">
    <location>
        <begin position="137"/>
        <end position="146"/>
    </location>
</feature>
<dbReference type="RefSeq" id="WP_090634700.1">
    <property type="nucleotide sequence ID" value="NZ_FOCP01000036.1"/>
</dbReference>
<feature type="region of interest" description="Disordered" evidence="1">
    <location>
        <begin position="101"/>
        <end position="182"/>
    </location>
</feature>
<dbReference type="Proteomes" id="UP000199459">
    <property type="component" value="Unassembled WGS sequence"/>
</dbReference>
<dbReference type="AlphaFoldDB" id="A0A1H8IQG8"/>
<evidence type="ECO:0000256" key="1">
    <source>
        <dbReference type="SAM" id="MobiDB-lite"/>
    </source>
</evidence>
<name>A0A1H8IQG8_9PROT</name>
<organism evidence="2 3">
    <name type="scientific">Nitrosomonas marina</name>
    <dbReference type="NCBI Taxonomy" id="917"/>
    <lineage>
        <taxon>Bacteria</taxon>
        <taxon>Pseudomonadati</taxon>
        <taxon>Pseudomonadota</taxon>
        <taxon>Betaproteobacteria</taxon>
        <taxon>Nitrosomonadales</taxon>
        <taxon>Nitrosomonadaceae</taxon>
        <taxon>Nitrosomonas</taxon>
    </lineage>
</organism>
<dbReference type="EMBL" id="FOCP01000036">
    <property type="protein sequence ID" value="SEN69918.1"/>
    <property type="molecule type" value="Genomic_DNA"/>
</dbReference>
<evidence type="ECO:0000313" key="2">
    <source>
        <dbReference type="EMBL" id="SEN69918.1"/>
    </source>
</evidence>
<gene>
    <name evidence="2" type="ORF">SAMN05216325_13614</name>
</gene>
<reference evidence="2 3" key="1">
    <citation type="submission" date="2016-10" db="EMBL/GenBank/DDBJ databases">
        <authorList>
            <person name="de Groot N.N."/>
        </authorList>
    </citation>
    <scope>NUCLEOTIDE SEQUENCE [LARGE SCALE GENOMIC DNA]</scope>
    <source>
        <strain evidence="2 3">Nm22</strain>
    </source>
</reference>
<feature type="compositionally biased region" description="Acidic residues" evidence="1">
    <location>
        <begin position="102"/>
        <end position="112"/>
    </location>
</feature>
<protein>
    <submittedName>
        <fullName evidence="2">Uncharacterized protein</fullName>
    </submittedName>
</protein>
<sequence>MRKMEIGAPALQGNERKTVKDVFGDAEFPIMARVTNHMPCDITLPEIGGLELLHVCNSEGRNSKEVMIDDIDRLTRAVSSMEQIAGLSRVRHALTIEVVSAEGDEGEGDNPEDQNPGPDGGSAGGENTGGQSADDDQNGKQDKSGGGDDQNSQQPEANKSGAGATKTAAKSGSSGSKAKKGD</sequence>
<evidence type="ECO:0000313" key="3">
    <source>
        <dbReference type="Proteomes" id="UP000199459"/>
    </source>
</evidence>
<dbReference type="OrthoDB" id="9154775at2"/>
<feature type="compositionally biased region" description="Gly residues" evidence="1">
    <location>
        <begin position="118"/>
        <end position="128"/>
    </location>
</feature>